<keyword evidence="3 8" id="KW-0812">Transmembrane</keyword>
<dbReference type="Gene3D" id="1.20.1560.10">
    <property type="entry name" value="ABC transporter type 1, transmembrane domain"/>
    <property type="match status" value="1"/>
</dbReference>
<feature type="transmembrane region" description="Helical" evidence="8">
    <location>
        <begin position="148"/>
        <end position="167"/>
    </location>
</feature>
<keyword evidence="6 8" id="KW-1133">Transmembrane helix</keyword>
<protein>
    <submittedName>
        <fullName evidence="11">Cyclic peptide export ABC transporter</fullName>
    </submittedName>
</protein>
<dbReference type="PANTHER" id="PTHR43553:SF11">
    <property type="entry name" value="ABC TRANSPORTER ATP-BINDING_PERMEASE PROTEIN YOJI"/>
    <property type="match status" value="1"/>
</dbReference>
<dbReference type="PANTHER" id="PTHR43553">
    <property type="entry name" value="HEAVY METAL TRANSPORTER"/>
    <property type="match status" value="1"/>
</dbReference>
<keyword evidence="7 8" id="KW-0472">Membrane</keyword>
<comment type="caution">
    <text evidence="11">The sequence shown here is derived from an EMBL/GenBank/DDBJ whole genome shotgun (WGS) entry which is preliminary data.</text>
</comment>
<feature type="domain" description="ABC transporter" evidence="9">
    <location>
        <begin position="325"/>
        <end position="551"/>
    </location>
</feature>
<evidence type="ECO:0000259" key="10">
    <source>
        <dbReference type="PROSITE" id="PS50929"/>
    </source>
</evidence>
<feature type="transmembrane region" description="Helical" evidence="8">
    <location>
        <begin position="121"/>
        <end position="142"/>
    </location>
</feature>
<keyword evidence="12" id="KW-1185">Reference proteome</keyword>
<dbReference type="Proteomes" id="UP000805841">
    <property type="component" value="Unassembled WGS sequence"/>
</dbReference>
<evidence type="ECO:0000256" key="2">
    <source>
        <dbReference type="ARBA" id="ARBA00022448"/>
    </source>
</evidence>
<dbReference type="Pfam" id="PF00664">
    <property type="entry name" value="ABC_membrane"/>
    <property type="match status" value="1"/>
</dbReference>
<sequence length="551" mass="60113">MSLFGMLVRASRTRLAVAIGASLVCGLANVLLVALINQALNAPLGALAGYALPFMLVIALVMGSQVLSRTLFAHLSQQGLATLRLHISRHVVAAPLRGLEKAGRGRIQAALADDTTTLSNFFTGFPMLVTSAVVVLGCLGYLAYLSWAIFLVSVLAIGLGSLGYHLCHSHMLQYFHKAGSSQDQLFGHFDAMVSGAKELKLNRSKARRFLDEVLVNAIEQVRHNRAKGLMLFAITGGWGRLLFLVLIGVVLFLRLWIPSDTEVITGYVMVFLYMMGPLEGVLLNLPQMSQARVASARIEATLAELKAEAQLQTPIPAVLPKGVTLALDGLTHGYFSEREDEVFTLGPVALTLNPGEITFLVGGNGSGKTTLAKLIAGLYRPESGEVRVDGRLVKAGEWDDYRQLFSAVFSDFHLFDTLLEAPDASLDTQVGEWLAKLHLDHKVSVSNGSFSTRELSQGQRKRLALIVACLEGRPVIIFDEWAADQDPAFREVFYCELLPELRAQGKTLLVISHDDRYFHLADQLIKLERGQIVHRQAPALAAGLQPVVQRS</sequence>
<organism evidence="11 12">
    <name type="scientific">Pseudomonas typographi</name>
    <dbReference type="NCBI Taxonomy" id="2715964"/>
    <lineage>
        <taxon>Bacteria</taxon>
        <taxon>Pseudomonadati</taxon>
        <taxon>Pseudomonadota</taxon>
        <taxon>Gammaproteobacteria</taxon>
        <taxon>Pseudomonadales</taxon>
        <taxon>Pseudomonadaceae</taxon>
        <taxon>Pseudomonas</taxon>
    </lineage>
</organism>
<gene>
    <name evidence="11" type="ORF">HAQ05_20685</name>
</gene>
<comment type="subcellular location">
    <subcellularLocation>
        <location evidence="1">Cell membrane</location>
        <topology evidence="1">Multi-pass membrane protein</topology>
    </subcellularLocation>
</comment>
<evidence type="ECO:0000256" key="1">
    <source>
        <dbReference type="ARBA" id="ARBA00004651"/>
    </source>
</evidence>
<dbReference type="InterPro" id="IPR003593">
    <property type="entry name" value="AAA+_ATPase"/>
</dbReference>
<keyword evidence="4" id="KW-0547">Nucleotide-binding</keyword>
<evidence type="ECO:0000313" key="12">
    <source>
        <dbReference type="Proteomes" id="UP000805841"/>
    </source>
</evidence>
<evidence type="ECO:0000256" key="5">
    <source>
        <dbReference type="ARBA" id="ARBA00022840"/>
    </source>
</evidence>
<accession>A0ABR7Z726</accession>
<dbReference type="NCBIfam" id="TIGR01194">
    <property type="entry name" value="cyc_pep_trnsptr"/>
    <property type="match status" value="1"/>
</dbReference>
<dbReference type="Pfam" id="PF00005">
    <property type="entry name" value="ABC_tran"/>
    <property type="match status" value="1"/>
</dbReference>
<feature type="transmembrane region" description="Helical" evidence="8">
    <location>
        <begin position="263"/>
        <end position="285"/>
    </location>
</feature>
<dbReference type="InterPro" id="IPR011527">
    <property type="entry name" value="ABC1_TM_dom"/>
</dbReference>
<feature type="transmembrane region" description="Helical" evidence="8">
    <location>
        <begin position="15"/>
        <end position="36"/>
    </location>
</feature>
<evidence type="ECO:0000313" key="11">
    <source>
        <dbReference type="EMBL" id="MBD1601101.1"/>
    </source>
</evidence>
<feature type="transmembrane region" description="Helical" evidence="8">
    <location>
        <begin position="42"/>
        <end position="62"/>
    </location>
</feature>
<dbReference type="SUPFAM" id="SSF90123">
    <property type="entry name" value="ABC transporter transmembrane region"/>
    <property type="match status" value="1"/>
</dbReference>
<reference evidence="11 12" key="1">
    <citation type="journal article" date="2020" name="Insects">
        <title>Bacteria Belonging to Pseudomonas typographi sp. nov. from the Bark Beetle Ips typographus Have Genomic Potential to Aid in the Host Ecology.</title>
        <authorList>
            <person name="Peral-Aranega E."/>
            <person name="Saati-Santamaria Z."/>
            <person name="Kolarik M."/>
            <person name="Rivas R."/>
            <person name="Garcia-Fraile P."/>
        </authorList>
    </citation>
    <scope>NUCLEOTIDE SEQUENCE [LARGE SCALE GENOMIC DNA]</scope>
    <source>
        <strain evidence="11 12">CA3A</strain>
    </source>
</reference>
<keyword evidence="5" id="KW-0067">ATP-binding</keyword>
<dbReference type="SUPFAM" id="SSF52540">
    <property type="entry name" value="P-loop containing nucleoside triphosphate hydrolases"/>
    <property type="match status" value="1"/>
</dbReference>
<feature type="domain" description="ABC transmembrane type-1" evidence="10">
    <location>
        <begin position="16"/>
        <end position="290"/>
    </location>
</feature>
<evidence type="ECO:0000256" key="8">
    <source>
        <dbReference type="SAM" id="Phobius"/>
    </source>
</evidence>
<dbReference type="InterPro" id="IPR050095">
    <property type="entry name" value="ECF_ABC_transporter_ATP-bd"/>
</dbReference>
<dbReference type="Gene3D" id="3.40.50.300">
    <property type="entry name" value="P-loop containing nucleotide triphosphate hydrolases"/>
    <property type="match status" value="1"/>
</dbReference>
<dbReference type="InterPro" id="IPR003439">
    <property type="entry name" value="ABC_transporter-like_ATP-bd"/>
</dbReference>
<evidence type="ECO:0000256" key="6">
    <source>
        <dbReference type="ARBA" id="ARBA00022989"/>
    </source>
</evidence>
<dbReference type="InterPro" id="IPR005898">
    <property type="entry name" value="Cyc_pep_transpt_SyrD/YojI"/>
</dbReference>
<evidence type="ECO:0000256" key="3">
    <source>
        <dbReference type="ARBA" id="ARBA00022692"/>
    </source>
</evidence>
<evidence type="ECO:0000259" key="9">
    <source>
        <dbReference type="PROSITE" id="PS50893"/>
    </source>
</evidence>
<evidence type="ECO:0000256" key="4">
    <source>
        <dbReference type="ARBA" id="ARBA00022741"/>
    </source>
</evidence>
<dbReference type="PROSITE" id="PS50929">
    <property type="entry name" value="ABC_TM1F"/>
    <property type="match status" value="1"/>
</dbReference>
<proteinExistence type="predicted"/>
<name>A0ABR7Z726_9PSED</name>
<dbReference type="InterPro" id="IPR036640">
    <property type="entry name" value="ABC1_TM_sf"/>
</dbReference>
<dbReference type="PROSITE" id="PS50893">
    <property type="entry name" value="ABC_TRANSPORTER_2"/>
    <property type="match status" value="1"/>
</dbReference>
<dbReference type="InterPro" id="IPR027417">
    <property type="entry name" value="P-loop_NTPase"/>
</dbReference>
<dbReference type="SMART" id="SM00382">
    <property type="entry name" value="AAA"/>
    <property type="match status" value="1"/>
</dbReference>
<dbReference type="EMBL" id="JAAOCA010000029">
    <property type="protein sequence ID" value="MBD1601101.1"/>
    <property type="molecule type" value="Genomic_DNA"/>
</dbReference>
<dbReference type="RefSeq" id="WP_190424029.1">
    <property type="nucleotide sequence ID" value="NZ_JAAOCA010000029.1"/>
</dbReference>
<feature type="transmembrane region" description="Helical" evidence="8">
    <location>
        <begin position="229"/>
        <end position="257"/>
    </location>
</feature>
<keyword evidence="2" id="KW-0813">Transport</keyword>
<evidence type="ECO:0000256" key="7">
    <source>
        <dbReference type="ARBA" id="ARBA00023136"/>
    </source>
</evidence>